<evidence type="ECO:0000256" key="1">
    <source>
        <dbReference type="ARBA" id="ARBA00004123"/>
    </source>
</evidence>
<dbReference type="SUPFAM" id="SSF47113">
    <property type="entry name" value="Histone-fold"/>
    <property type="match status" value="1"/>
</dbReference>
<accession>A0AAV1R295</accession>
<dbReference type="PANTHER" id="PTHR10252:SF93">
    <property type="entry name" value="DNA POLYMERASE II SUBUNIT B3-1"/>
    <property type="match status" value="1"/>
</dbReference>
<evidence type="ECO:0000256" key="3">
    <source>
        <dbReference type="SAM" id="MobiDB-lite"/>
    </source>
</evidence>
<dbReference type="CDD" id="cd23645">
    <property type="entry name" value="HFD_Dpb3-like"/>
    <property type="match status" value="1"/>
</dbReference>
<name>A0AAV1R295_9ROSI</name>
<dbReference type="PANTHER" id="PTHR10252">
    <property type="entry name" value="HISTONE-LIKE TRANSCRIPTION FACTOR CCAAT-RELATED"/>
    <property type="match status" value="1"/>
</dbReference>
<dbReference type="GO" id="GO:0000976">
    <property type="term" value="F:transcription cis-regulatory region binding"/>
    <property type="evidence" value="ECO:0007669"/>
    <property type="project" value="TreeGrafter"/>
</dbReference>
<dbReference type="InterPro" id="IPR009072">
    <property type="entry name" value="Histone-fold"/>
</dbReference>
<dbReference type="Proteomes" id="UP001314170">
    <property type="component" value="Unassembled WGS sequence"/>
</dbReference>
<dbReference type="GO" id="GO:0006355">
    <property type="term" value="P:regulation of DNA-templated transcription"/>
    <property type="evidence" value="ECO:0007669"/>
    <property type="project" value="TreeGrafter"/>
</dbReference>
<evidence type="ECO:0000259" key="4">
    <source>
        <dbReference type="Pfam" id="PF00808"/>
    </source>
</evidence>
<feature type="compositionally biased region" description="Low complexity" evidence="3">
    <location>
        <begin position="37"/>
        <end position="50"/>
    </location>
</feature>
<dbReference type="GO" id="GO:0046982">
    <property type="term" value="F:protein heterodimerization activity"/>
    <property type="evidence" value="ECO:0007669"/>
    <property type="project" value="InterPro"/>
</dbReference>
<organism evidence="5 6">
    <name type="scientific">Dovyalis caffra</name>
    <dbReference type="NCBI Taxonomy" id="77055"/>
    <lineage>
        <taxon>Eukaryota</taxon>
        <taxon>Viridiplantae</taxon>
        <taxon>Streptophyta</taxon>
        <taxon>Embryophyta</taxon>
        <taxon>Tracheophyta</taxon>
        <taxon>Spermatophyta</taxon>
        <taxon>Magnoliopsida</taxon>
        <taxon>eudicotyledons</taxon>
        <taxon>Gunneridae</taxon>
        <taxon>Pentapetalae</taxon>
        <taxon>rosids</taxon>
        <taxon>fabids</taxon>
        <taxon>Malpighiales</taxon>
        <taxon>Salicaceae</taxon>
        <taxon>Flacourtieae</taxon>
        <taxon>Dovyalis</taxon>
    </lineage>
</organism>
<dbReference type="Pfam" id="PF00808">
    <property type="entry name" value="CBFD_NFYB_HMF"/>
    <property type="match status" value="1"/>
</dbReference>
<dbReference type="Gene3D" id="1.10.20.10">
    <property type="entry name" value="Histone, subunit A"/>
    <property type="match status" value="1"/>
</dbReference>
<feature type="region of interest" description="Disordered" evidence="3">
    <location>
        <begin position="1"/>
        <end position="97"/>
    </location>
</feature>
<feature type="domain" description="Transcription factor CBF/NF-Y/archaeal histone" evidence="4">
    <location>
        <begin position="102"/>
        <end position="165"/>
    </location>
</feature>
<sequence>MKKKKKKSSKGVGITKSKQEKKKSNNKTRKSSAREPVVLLLPSSNSSSDSQEVEDDETKTGVKNQSTKSPKIKKIGNVNNTKREGKGGNFDGEEEEDGTACRFPMARIKRIMKSEDSDSLFSQDVVFLVNKATEKFVEQFSEEAYDCSVQDRKKSLGYKHLSTVVSKRRRFDFLSDFVPEKLKAEDALEERNLTETGQGFYDEYSRKLPRWGKLHNLFTPRREERMPCSNMSRCAPAQN</sequence>
<comment type="subcellular location">
    <subcellularLocation>
        <location evidence="1">Nucleus</location>
    </subcellularLocation>
</comment>
<reference evidence="5 6" key="1">
    <citation type="submission" date="2024-01" db="EMBL/GenBank/DDBJ databases">
        <authorList>
            <person name="Waweru B."/>
        </authorList>
    </citation>
    <scope>NUCLEOTIDE SEQUENCE [LARGE SCALE GENOMIC DNA]</scope>
</reference>
<keyword evidence="2" id="KW-0539">Nucleus</keyword>
<comment type="caution">
    <text evidence="5">The sequence shown here is derived from an EMBL/GenBank/DDBJ whole genome shotgun (WGS) entry which is preliminary data.</text>
</comment>
<evidence type="ECO:0000313" key="5">
    <source>
        <dbReference type="EMBL" id="CAK7327424.1"/>
    </source>
</evidence>
<evidence type="ECO:0000313" key="6">
    <source>
        <dbReference type="Proteomes" id="UP001314170"/>
    </source>
</evidence>
<proteinExistence type="predicted"/>
<protein>
    <recommendedName>
        <fullName evidence="4">Transcription factor CBF/NF-Y/archaeal histone domain-containing protein</fullName>
    </recommendedName>
</protein>
<keyword evidence="6" id="KW-1185">Reference proteome</keyword>
<gene>
    <name evidence="5" type="ORF">DCAF_LOCUS5136</name>
</gene>
<dbReference type="GO" id="GO:0005634">
    <property type="term" value="C:nucleus"/>
    <property type="evidence" value="ECO:0007669"/>
    <property type="project" value="UniProtKB-SubCell"/>
</dbReference>
<dbReference type="FunFam" id="1.10.20.10:FF:000109">
    <property type="entry name" value="Nuclear factor Y subunit C10"/>
    <property type="match status" value="1"/>
</dbReference>
<dbReference type="InterPro" id="IPR003958">
    <property type="entry name" value="CBFA_NFYB_domain"/>
</dbReference>
<dbReference type="InterPro" id="IPR050568">
    <property type="entry name" value="Transcr_DNA_Rep_Reg"/>
</dbReference>
<dbReference type="AlphaFoldDB" id="A0AAV1R295"/>
<evidence type="ECO:0000256" key="2">
    <source>
        <dbReference type="ARBA" id="ARBA00023242"/>
    </source>
</evidence>
<dbReference type="EMBL" id="CAWUPB010000851">
    <property type="protein sequence ID" value="CAK7327424.1"/>
    <property type="molecule type" value="Genomic_DNA"/>
</dbReference>
<feature type="compositionally biased region" description="Basic residues" evidence="3">
    <location>
        <begin position="19"/>
        <end position="31"/>
    </location>
</feature>